<dbReference type="PROSITE" id="PS50110">
    <property type="entry name" value="RESPONSE_REGULATORY"/>
    <property type="match status" value="1"/>
</dbReference>
<dbReference type="Gene3D" id="3.40.50.2300">
    <property type="match status" value="1"/>
</dbReference>
<dbReference type="InterPro" id="IPR001789">
    <property type="entry name" value="Sig_transdc_resp-reg_receiver"/>
</dbReference>
<dbReference type="SMART" id="SM00448">
    <property type="entry name" value="REC"/>
    <property type="match status" value="1"/>
</dbReference>
<keyword evidence="1" id="KW-0597">Phosphoprotein</keyword>
<dbReference type="BioCyc" id="RSPH349102:G1G8M-1243-MONOMER"/>
<evidence type="ECO:0000256" key="1">
    <source>
        <dbReference type="PROSITE-ProRule" id="PRU00169"/>
    </source>
</evidence>
<dbReference type="Pfam" id="PF00072">
    <property type="entry name" value="Response_reg"/>
    <property type="match status" value="1"/>
</dbReference>
<protein>
    <submittedName>
        <fullName evidence="3">Response regulator receiver protein</fullName>
    </submittedName>
</protein>
<organism evidence="3">
    <name type="scientific">Cereibacter sphaeroides (strain ATCC 17025 / ATH 2.4.3)</name>
    <name type="common">Rhodobacter sphaeroides</name>
    <dbReference type="NCBI Taxonomy" id="349102"/>
    <lineage>
        <taxon>Bacteria</taxon>
        <taxon>Pseudomonadati</taxon>
        <taxon>Pseudomonadota</taxon>
        <taxon>Alphaproteobacteria</taxon>
        <taxon>Rhodobacterales</taxon>
        <taxon>Paracoccaceae</taxon>
        <taxon>Cereibacter</taxon>
    </lineage>
</organism>
<name>A4WRV2_CERS5</name>
<feature type="modified residue" description="4-aspartylphosphate" evidence="1">
    <location>
        <position position="61"/>
    </location>
</feature>
<accession>A4WRV2</accession>
<dbReference type="InterPro" id="IPR011006">
    <property type="entry name" value="CheY-like_superfamily"/>
</dbReference>
<dbReference type="EMBL" id="CP000661">
    <property type="protein sequence ID" value="ABP70116.1"/>
    <property type="molecule type" value="Genomic_DNA"/>
</dbReference>
<sequence>MPLADKLHPPRILLAEDDLVLAMTMVDELRASGFEIVGPTRSAAEGARLVEHQSVDAALLDLRLKDGPCFGLARALRIRGIPFAFVTGETREAIPEDLADVDVLDKPVTAVTISTMLEKLLQEH</sequence>
<dbReference type="HOGENOM" id="CLU_000445_69_11_5"/>
<dbReference type="KEGG" id="rsq:Rsph17025_1215"/>
<reference evidence="3" key="1">
    <citation type="submission" date="2007-04" db="EMBL/GenBank/DDBJ databases">
        <title>Complete sequence of chromosome of Rhodobacter sphaeroides ATCC 17025.</title>
        <authorList>
            <consortium name="US DOE Joint Genome Institute"/>
            <person name="Copeland A."/>
            <person name="Lucas S."/>
            <person name="Lapidus A."/>
            <person name="Barry K."/>
            <person name="Detter J.C."/>
            <person name="Glavina del Rio T."/>
            <person name="Hammon N."/>
            <person name="Israni S."/>
            <person name="Dalin E."/>
            <person name="Tice H."/>
            <person name="Pitluck S."/>
            <person name="Chertkov O."/>
            <person name="Brettin T."/>
            <person name="Bruce D."/>
            <person name="Han C."/>
            <person name="Schmutz J."/>
            <person name="Larimer F."/>
            <person name="Land M."/>
            <person name="Hauser L."/>
            <person name="Kyrpides N."/>
            <person name="Kim E."/>
            <person name="Richardson P."/>
            <person name="Mackenzie C."/>
            <person name="Choudhary M."/>
            <person name="Donohue T.J."/>
            <person name="Kaplan S."/>
        </authorList>
    </citation>
    <scope>NUCLEOTIDE SEQUENCE [LARGE SCALE GENOMIC DNA]</scope>
    <source>
        <strain evidence="3">ATCC 17025</strain>
    </source>
</reference>
<feature type="domain" description="Response regulatory" evidence="2">
    <location>
        <begin position="11"/>
        <end position="121"/>
    </location>
</feature>
<dbReference type="SUPFAM" id="SSF52172">
    <property type="entry name" value="CheY-like"/>
    <property type="match status" value="1"/>
</dbReference>
<dbReference type="eggNOG" id="COG0784">
    <property type="taxonomic scope" value="Bacteria"/>
</dbReference>
<dbReference type="AlphaFoldDB" id="A4WRV2"/>
<dbReference type="GO" id="GO:0000160">
    <property type="term" value="P:phosphorelay signal transduction system"/>
    <property type="evidence" value="ECO:0007669"/>
    <property type="project" value="InterPro"/>
</dbReference>
<evidence type="ECO:0000313" key="3">
    <source>
        <dbReference type="EMBL" id="ABP70116.1"/>
    </source>
</evidence>
<proteinExistence type="predicted"/>
<dbReference type="STRING" id="349102.Rsph17025_1215"/>
<gene>
    <name evidence="3" type="ordered locus">Rsph17025_1215</name>
</gene>
<evidence type="ECO:0000259" key="2">
    <source>
        <dbReference type="PROSITE" id="PS50110"/>
    </source>
</evidence>